<gene>
    <name evidence="2" type="ORF">GCM10018785_17870</name>
</gene>
<sequence length="119" mass="12270">MNSGTYARLYGPARPAPRSEHKGLVVVAGVLWALTLVSLGWITLLVGLAALWGAAAGEDTGAFVLRYVAVVAGAAATLTALTFAPGIRRLSWPSRLLLTGIVACPITTGLALWSWAAVG</sequence>
<evidence type="ECO:0000313" key="2">
    <source>
        <dbReference type="EMBL" id="GHE48706.1"/>
    </source>
</evidence>
<reference evidence="2" key="2">
    <citation type="submission" date="2020-09" db="EMBL/GenBank/DDBJ databases">
        <authorList>
            <person name="Sun Q."/>
            <person name="Ohkuma M."/>
        </authorList>
    </citation>
    <scope>NUCLEOTIDE SEQUENCE</scope>
    <source>
        <strain evidence="2">JCM 4784</strain>
    </source>
</reference>
<keyword evidence="3" id="KW-1185">Reference proteome</keyword>
<feature type="transmembrane region" description="Helical" evidence="1">
    <location>
        <begin position="96"/>
        <end position="116"/>
    </location>
</feature>
<evidence type="ECO:0000256" key="1">
    <source>
        <dbReference type="SAM" id="Phobius"/>
    </source>
</evidence>
<evidence type="ECO:0000313" key="3">
    <source>
        <dbReference type="Proteomes" id="UP000608024"/>
    </source>
</evidence>
<keyword evidence="1" id="KW-1133">Transmembrane helix</keyword>
<dbReference type="Proteomes" id="UP000608024">
    <property type="component" value="Unassembled WGS sequence"/>
</dbReference>
<comment type="caution">
    <text evidence="2">The sequence shown here is derived from an EMBL/GenBank/DDBJ whole genome shotgun (WGS) entry which is preliminary data.</text>
</comment>
<organism evidence="2 3">
    <name type="scientific">Streptomyces longispororuber</name>
    <dbReference type="NCBI Taxonomy" id="68230"/>
    <lineage>
        <taxon>Bacteria</taxon>
        <taxon>Bacillati</taxon>
        <taxon>Actinomycetota</taxon>
        <taxon>Actinomycetes</taxon>
        <taxon>Kitasatosporales</taxon>
        <taxon>Streptomycetaceae</taxon>
        <taxon>Streptomyces</taxon>
    </lineage>
</organism>
<reference evidence="2" key="1">
    <citation type="journal article" date="2014" name="Int. J. Syst. Evol. Microbiol.">
        <title>Complete genome sequence of Corynebacterium casei LMG S-19264T (=DSM 44701T), isolated from a smear-ripened cheese.</title>
        <authorList>
            <consortium name="US DOE Joint Genome Institute (JGI-PGF)"/>
            <person name="Walter F."/>
            <person name="Albersmeier A."/>
            <person name="Kalinowski J."/>
            <person name="Ruckert C."/>
        </authorList>
    </citation>
    <scope>NUCLEOTIDE SEQUENCE</scope>
    <source>
        <strain evidence="2">JCM 4784</strain>
    </source>
</reference>
<feature type="transmembrane region" description="Helical" evidence="1">
    <location>
        <begin position="64"/>
        <end position="84"/>
    </location>
</feature>
<dbReference type="EMBL" id="BNBT01000017">
    <property type="protein sequence ID" value="GHE48706.1"/>
    <property type="molecule type" value="Genomic_DNA"/>
</dbReference>
<keyword evidence="1" id="KW-0812">Transmembrane</keyword>
<keyword evidence="1" id="KW-0472">Membrane</keyword>
<accession>A0A919DJQ5</accession>
<dbReference type="AlphaFoldDB" id="A0A919DJQ5"/>
<proteinExistence type="predicted"/>
<name>A0A919DJQ5_9ACTN</name>
<feature type="transmembrane region" description="Helical" evidence="1">
    <location>
        <begin position="24"/>
        <end position="52"/>
    </location>
</feature>
<protein>
    <submittedName>
        <fullName evidence="2">Uncharacterized protein</fullName>
    </submittedName>
</protein>